<sequence length="186" mass="20574">MGEQEDPSGGLQGFALDKEFLRSPKGVLMEAELGLCFLVFLLLTASISAYMGAALLEVLVTLAFLALRATHYYERLTRVNWPCLVFSLILIAVFCFDAYKTYKAEMGSDQGEQSQSGAGVAAGPRSWLREHRRMALLGERYAHKDVAAATQNKVFPISQPQLTCLRPDDDDDDDDDDPASCLEFLL</sequence>
<keyword evidence="1" id="KW-0812">Transmembrane</keyword>
<dbReference type="PANTHER" id="PTHR22776:SF26">
    <property type="entry name" value="CKLF-LIKE MARVEL TRANSMEMBRANE DOMAIN-CONTAINING PROTEIN 5"/>
    <property type="match status" value="1"/>
</dbReference>
<proteinExistence type="predicted"/>
<comment type="caution">
    <text evidence="2">The sequence shown here is derived from an EMBL/GenBank/DDBJ whole genome shotgun (WGS) entry which is preliminary data.</text>
</comment>
<keyword evidence="3" id="KW-1185">Reference proteome</keyword>
<dbReference type="InterPro" id="IPR050578">
    <property type="entry name" value="MARVEL-CKLF_proteins"/>
</dbReference>
<dbReference type="Proteomes" id="UP000826234">
    <property type="component" value="Unassembled WGS sequence"/>
</dbReference>
<feature type="transmembrane region" description="Helical" evidence="1">
    <location>
        <begin position="79"/>
        <end position="99"/>
    </location>
</feature>
<organism evidence="2 3">
    <name type="scientific">Phrynosoma platyrhinos</name>
    <name type="common">Desert horned lizard</name>
    <dbReference type="NCBI Taxonomy" id="52577"/>
    <lineage>
        <taxon>Eukaryota</taxon>
        <taxon>Metazoa</taxon>
        <taxon>Chordata</taxon>
        <taxon>Craniata</taxon>
        <taxon>Vertebrata</taxon>
        <taxon>Euteleostomi</taxon>
        <taxon>Lepidosauria</taxon>
        <taxon>Squamata</taxon>
        <taxon>Bifurcata</taxon>
        <taxon>Unidentata</taxon>
        <taxon>Episquamata</taxon>
        <taxon>Toxicofera</taxon>
        <taxon>Iguania</taxon>
        <taxon>Phrynosomatidae</taxon>
        <taxon>Phrynosomatinae</taxon>
        <taxon>Phrynosoma</taxon>
    </lineage>
</organism>
<name>A0ABQ7T8W8_PHRPL</name>
<evidence type="ECO:0000313" key="3">
    <source>
        <dbReference type="Proteomes" id="UP000826234"/>
    </source>
</evidence>
<dbReference type="PANTHER" id="PTHR22776">
    <property type="entry name" value="MARVEL-CONTAINING POTENTIAL LIPID RAFT-ASSOCIATED PROTEIN"/>
    <property type="match status" value="1"/>
</dbReference>
<evidence type="ECO:0000256" key="1">
    <source>
        <dbReference type="SAM" id="Phobius"/>
    </source>
</evidence>
<accession>A0ABQ7T8W8</accession>
<feature type="transmembrane region" description="Helical" evidence="1">
    <location>
        <begin position="35"/>
        <end position="67"/>
    </location>
</feature>
<keyword evidence="1" id="KW-1133">Transmembrane helix</keyword>
<evidence type="ECO:0000313" key="2">
    <source>
        <dbReference type="EMBL" id="KAH0626172.1"/>
    </source>
</evidence>
<evidence type="ECO:0008006" key="4">
    <source>
        <dbReference type="Google" id="ProtNLM"/>
    </source>
</evidence>
<reference evidence="2 3" key="1">
    <citation type="journal article" date="2022" name="Gigascience">
        <title>A chromosome-level genome assembly and annotation of the desert horned lizard, Phrynosoma platyrhinos, provides insight into chromosomal rearrangements among reptiles.</title>
        <authorList>
            <person name="Koochekian N."/>
            <person name="Ascanio A."/>
            <person name="Farleigh K."/>
            <person name="Card D.C."/>
            <person name="Schield D.R."/>
            <person name="Castoe T.A."/>
            <person name="Jezkova T."/>
        </authorList>
    </citation>
    <scope>NUCLEOTIDE SEQUENCE [LARGE SCALE GENOMIC DNA]</scope>
    <source>
        <strain evidence="2">NK-2021</strain>
    </source>
</reference>
<protein>
    <recommendedName>
        <fullName evidence="4">CKLF like MARVEL transmembrane domain containing 5</fullName>
    </recommendedName>
</protein>
<dbReference type="EMBL" id="JAIPUX010000521">
    <property type="protein sequence ID" value="KAH0626172.1"/>
    <property type="molecule type" value="Genomic_DNA"/>
</dbReference>
<keyword evidence="1" id="KW-0472">Membrane</keyword>
<gene>
    <name evidence="2" type="ORF">JD844_000987</name>
</gene>